<accession>A0A9N9VKH0</accession>
<dbReference type="Pfam" id="PF26640">
    <property type="entry name" value="DUF8212"/>
    <property type="match status" value="1"/>
</dbReference>
<comment type="caution">
    <text evidence="5">The sequence shown here is derived from an EMBL/GenBank/DDBJ whole genome shotgun (WGS) entry which is preliminary data.</text>
</comment>
<evidence type="ECO:0008006" key="7">
    <source>
        <dbReference type="Google" id="ProtNLM"/>
    </source>
</evidence>
<evidence type="ECO:0000256" key="2">
    <source>
        <dbReference type="SAM" id="MobiDB-lite"/>
    </source>
</evidence>
<feature type="domain" description="DUF8212" evidence="4">
    <location>
        <begin position="227"/>
        <end position="260"/>
    </location>
</feature>
<sequence>MRLINIETQKLEEFFGDAIPPYAILSHTWGADDEEISFRDIQTGGGNIEKAGYGRIKFEGCCNQAKKDELKYAWIDTCCVDKANAVELSEAINSMFRWYKRAAFCYTYLSDVPPGDNSWDSGSKFFASRWFRRGWTLQELLAPEELHFYNQEWTFIGTKGDMSKEIETITGIPRQFLLGWEDFWDATVAQRMSWAANRGTKREEDIAYCLLGIFGVTMPMIYGEGDQAFIRLQEAIMKHTRDDSILAWGLNAVESVPSNSTDVVSAGILATAPSDFENCGRIVLRKQDALAANTFDISGGRLRVHLPLHAASDGETFGLLHCGPEHDTEQVVGIPLHKAVPGAASDEYLRPQGHHPVLLAKTTSIASPEPIRIQMGRQSRVHKATSRRYWLYINGHQKINAKLNDIYPQLSWVKGRALIAEANDLDGHITRRYLARFRTQGEGSQDIVVALEFEIRGLQVQARHHVMISSRDTALEDLSQKLVYMEREAFGKHSASNGNLNLNVTVKEELFAQQPTFVITLARMSTSPETTINATLELRQVNLKLEFVKTLQEEDQIRQKTEQLKQQRDGTIAALASMKKRLAVVDKELRKQNEEKALLTIEMNELTNRDNEASQLQDELSGQESETQRRLDELDGKLASKDWLGRMIKMLLDTSVSPSKAKSQATKSVTIFSIPRQKLRDKPANRLHDIEFAAEISTSLLAQVRSLQSLLTEKDEELRDSKSEVSRLDTEAESLRQRVKTLDESDQRYKDENWNLETVIHEMKTALKEAAEREKKMAQSLNILQSEGIPTRRELEEIKATNSYLIDDHAAALKHYEIELDSAKRKIAELTGQNQGLAKAFSLQHGRGLDRDVGTSRQLCQTDERPSKRPRAKNDITPSEWESDAR</sequence>
<evidence type="ECO:0000259" key="3">
    <source>
        <dbReference type="Pfam" id="PF06985"/>
    </source>
</evidence>
<name>A0A9N9VKH0_9HYPO</name>
<feature type="domain" description="Heterokaryon incompatibility" evidence="3">
    <location>
        <begin position="22"/>
        <end position="110"/>
    </location>
</feature>
<gene>
    <name evidence="5" type="ORF">CRHIZ90672A_00005194</name>
</gene>
<dbReference type="OrthoDB" id="194358at2759"/>
<dbReference type="PANTHER" id="PTHR10622:SF10">
    <property type="entry name" value="HET DOMAIN-CONTAINING PROTEIN"/>
    <property type="match status" value="1"/>
</dbReference>
<dbReference type="Pfam" id="PF06985">
    <property type="entry name" value="HET"/>
    <property type="match status" value="1"/>
</dbReference>
<reference evidence="5" key="1">
    <citation type="submission" date="2021-10" db="EMBL/GenBank/DDBJ databases">
        <authorList>
            <person name="Piombo E."/>
        </authorList>
    </citation>
    <scope>NUCLEOTIDE SEQUENCE</scope>
</reference>
<proteinExistence type="predicted"/>
<feature type="compositionally biased region" description="Polar residues" evidence="2">
    <location>
        <begin position="613"/>
        <end position="625"/>
    </location>
</feature>
<feature type="region of interest" description="Disordered" evidence="2">
    <location>
        <begin position="609"/>
        <end position="631"/>
    </location>
</feature>
<dbReference type="Proteomes" id="UP000696573">
    <property type="component" value="Unassembled WGS sequence"/>
</dbReference>
<dbReference type="EMBL" id="CABFNQ020000702">
    <property type="protein sequence ID" value="CAH0025049.1"/>
    <property type="molecule type" value="Genomic_DNA"/>
</dbReference>
<evidence type="ECO:0000313" key="6">
    <source>
        <dbReference type="Proteomes" id="UP000696573"/>
    </source>
</evidence>
<evidence type="ECO:0000259" key="4">
    <source>
        <dbReference type="Pfam" id="PF26640"/>
    </source>
</evidence>
<dbReference type="InterPro" id="IPR058525">
    <property type="entry name" value="DUF8212"/>
</dbReference>
<dbReference type="AlphaFoldDB" id="A0A9N9VKH0"/>
<organism evidence="5 6">
    <name type="scientific">Clonostachys rhizophaga</name>
    <dbReference type="NCBI Taxonomy" id="160324"/>
    <lineage>
        <taxon>Eukaryota</taxon>
        <taxon>Fungi</taxon>
        <taxon>Dikarya</taxon>
        <taxon>Ascomycota</taxon>
        <taxon>Pezizomycotina</taxon>
        <taxon>Sordariomycetes</taxon>
        <taxon>Hypocreomycetidae</taxon>
        <taxon>Hypocreales</taxon>
        <taxon>Bionectriaceae</taxon>
        <taxon>Clonostachys</taxon>
    </lineage>
</organism>
<evidence type="ECO:0000313" key="5">
    <source>
        <dbReference type="EMBL" id="CAH0025049.1"/>
    </source>
</evidence>
<dbReference type="InterPro" id="IPR010730">
    <property type="entry name" value="HET"/>
</dbReference>
<evidence type="ECO:0000256" key="1">
    <source>
        <dbReference type="SAM" id="Coils"/>
    </source>
</evidence>
<feature type="region of interest" description="Disordered" evidence="2">
    <location>
        <begin position="844"/>
        <end position="886"/>
    </location>
</feature>
<dbReference type="PANTHER" id="PTHR10622">
    <property type="entry name" value="HET DOMAIN-CONTAINING PROTEIN"/>
    <property type="match status" value="1"/>
</dbReference>
<feature type="coiled-coil region" evidence="1">
    <location>
        <begin position="704"/>
        <end position="840"/>
    </location>
</feature>
<protein>
    <recommendedName>
        <fullName evidence="7">Vegetative incompatibility protein HET-E-1</fullName>
    </recommendedName>
</protein>
<keyword evidence="1" id="KW-0175">Coiled coil</keyword>
<keyword evidence="6" id="KW-1185">Reference proteome</keyword>